<protein>
    <recommendedName>
        <fullName evidence="3">Nuclease SbcCD subunit C</fullName>
    </recommendedName>
</protein>
<dbReference type="PANTHER" id="PTHR32114:SF2">
    <property type="entry name" value="ABC TRANSPORTER ABCH.3"/>
    <property type="match status" value="1"/>
</dbReference>
<evidence type="ECO:0000256" key="3">
    <source>
        <dbReference type="ARBA" id="ARBA00013368"/>
    </source>
</evidence>
<dbReference type="InterPro" id="IPR038729">
    <property type="entry name" value="Rad50/SbcC_AAA"/>
</dbReference>
<dbReference type="OrthoDB" id="5089113at2"/>
<dbReference type="GO" id="GO:0016887">
    <property type="term" value="F:ATP hydrolysis activity"/>
    <property type="evidence" value="ECO:0007669"/>
    <property type="project" value="InterPro"/>
</dbReference>
<dbReference type="KEGG" id="git:C6V83_13645"/>
<comment type="subunit">
    <text evidence="2">Heterodimer of SbcC and SbcD.</text>
</comment>
<sequence length="835" mass="90981">MIDDEVAVRAEQASTIEEVWELLDAAGQDAEGVDEEVKYLIAAALESDASFDAQLSPDAEPTARPDRTSGREASPVKAYLRSITVAGFRGIGPESVLPLTPTPGLTVVSGRNGSGKSSFSEALECAITGSSHRWSAKNQKFWQEGWRNLHRDIECRVGVGLVQQPEEAAEPPTNLAVSVKWTGDDVADCERFAKPDGGDRRPAEEVLGWRRPVELYRPILSYEELGNLFGEGRAALYDALNQILGLDEITAAAKRIDDRLKELGDARKRANSARTAMRRELKESDLDQAKAVFKATQSRSCDLDTVRTLVSGSTSPHDRLVVQLRMIAEELTVADELAVSARVAELRAAVDESLASGDRTLRLLGERTALLDGAVRYLREQGGDDCPVCESPLPDNWILGAEAKIAESRTAMEANSWAIARLRDMEQQVRELLGELVIPVLETGPDIDLDVDLPEYAAYRSSVEAARNAPDSAVELAQHATDSLAAAAEALEALRPPAAALAQKLDDAWAPLALTVMSWIQLESQARPLDASVARLKAAKEWLHANADVLRARRMAPIEAQAKRIWSELRQQSDVDLTSISLTGRATSRRVDLEGTVGGQKSSVLPMMSQGELQALALALFIPRATLPASPFGFLVLDDPIQAMDPAKIDGFLRVLQELAKTRQVIVFSHDDRLPSAIRRLAVDAQLLLVSREPGSRVAVEPADVPADRVFANARSLIVDTEIPDAVKNDAGPGLFRMTVESAARQKFFAEAPRRGLSQQAAEGRWASAQGAKALVSLALDVDDDGYKSWLHVRDHRKNVLRIITHGTHHGSVLDRSDLNDLRAVVDDLLGRRRG</sequence>
<dbReference type="SUPFAM" id="SSF75712">
    <property type="entry name" value="Rad50 coiled-coil Zn hook"/>
    <property type="match status" value="1"/>
</dbReference>
<evidence type="ECO:0000313" key="7">
    <source>
        <dbReference type="Proteomes" id="UP000239814"/>
    </source>
</evidence>
<dbReference type="SUPFAM" id="SSF52540">
    <property type="entry name" value="P-loop containing nucleoside triphosphate hydrolases"/>
    <property type="match status" value="1"/>
</dbReference>
<evidence type="ECO:0000259" key="5">
    <source>
        <dbReference type="Pfam" id="PF13476"/>
    </source>
</evidence>
<gene>
    <name evidence="6" type="ORF">C6V83_13645</name>
</gene>
<dbReference type="PANTHER" id="PTHR32114">
    <property type="entry name" value="ABC TRANSPORTER ABCH.3"/>
    <property type="match status" value="1"/>
</dbReference>
<dbReference type="InterPro" id="IPR027417">
    <property type="entry name" value="P-loop_NTPase"/>
</dbReference>
<keyword evidence="7" id="KW-1185">Reference proteome</keyword>
<evidence type="ECO:0000313" key="6">
    <source>
        <dbReference type="EMBL" id="AVM01136.1"/>
    </source>
</evidence>
<organism evidence="6 7">
    <name type="scientific">Gordonia iterans</name>
    <dbReference type="NCBI Taxonomy" id="1004901"/>
    <lineage>
        <taxon>Bacteria</taxon>
        <taxon>Bacillati</taxon>
        <taxon>Actinomycetota</taxon>
        <taxon>Actinomycetes</taxon>
        <taxon>Mycobacteriales</taxon>
        <taxon>Gordoniaceae</taxon>
        <taxon>Gordonia</taxon>
    </lineage>
</organism>
<evidence type="ECO:0000256" key="4">
    <source>
        <dbReference type="SAM" id="MobiDB-lite"/>
    </source>
</evidence>
<comment type="similarity">
    <text evidence="1">Belongs to the SMC family. SbcC subfamily.</text>
</comment>
<dbReference type="RefSeq" id="WP_105942847.1">
    <property type="nucleotide sequence ID" value="NZ_CP027433.1"/>
</dbReference>
<dbReference type="EMBL" id="CP027433">
    <property type="protein sequence ID" value="AVM01136.1"/>
    <property type="molecule type" value="Genomic_DNA"/>
</dbReference>
<dbReference type="Proteomes" id="UP000239814">
    <property type="component" value="Chromosome"/>
</dbReference>
<feature type="domain" description="Rad50/SbcC-type AAA" evidence="5">
    <location>
        <begin position="82"/>
        <end position="144"/>
    </location>
</feature>
<feature type="compositionally biased region" description="Basic and acidic residues" evidence="4">
    <location>
        <begin position="61"/>
        <end position="70"/>
    </location>
</feature>
<reference evidence="6 7" key="1">
    <citation type="submission" date="2018-03" db="EMBL/GenBank/DDBJ databases">
        <title>Characteristics and genome of n-alkane degrading marine bacteria Gordonia iterans isolated from crude oil contaminated in Tae-an, South Korea.</title>
        <authorList>
            <person name="Lee S.-S."/>
            <person name="Kim H."/>
        </authorList>
    </citation>
    <scope>NUCLEOTIDE SEQUENCE [LARGE SCALE GENOMIC DNA]</scope>
    <source>
        <strain evidence="6 7">Co17</strain>
    </source>
</reference>
<evidence type="ECO:0000256" key="2">
    <source>
        <dbReference type="ARBA" id="ARBA00011322"/>
    </source>
</evidence>
<accession>A0A2S0KHL2</accession>
<feature type="region of interest" description="Disordered" evidence="4">
    <location>
        <begin position="52"/>
        <end position="73"/>
    </location>
</feature>
<dbReference type="Pfam" id="PF13476">
    <property type="entry name" value="AAA_23"/>
    <property type="match status" value="1"/>
</dbReference>
<evidence type="ECO:0000256" key="1">
    <source>
        <dbReference type="ARBA" id="ARBA00006930"/>
    </source>
</evidence>
<name>A0A2S0KHL2_9ACTN</name>
<dbReference type="Gene3D" id="3.40.50.300">
    <property type="entry name" value="P-loop containing nucleotide triphosphate hydrolases"/>
    <property type="match status" value="2"/>
</dbReference>
<dbReference type="GO" id="GO:0006302">
    <property type="term" value="P:double-strand break repair"/>
    <property type="evidence" value="ECO:0007669"/>
    <property type="project" value="InterPro"/>
</dbReference>
<dbReference type="AlphaFoldDB" id="A0A2S0KHL2"/>
<proteinExistence type="inferred from homology"/>
<dbReference type="CDD" id="cd00267">
    <property type="entry name" value="ABC_ATPase"/>
    <property type="match status" value="1"/>
</dbReference>